<dbReference type="AlphaFoldDB" id="A0A2M8KWC3"/>
<name>A0A2M8KWC3_9BACT</name>
<feature type="compositionally biased region" description="Basic and acidic residues" evidence="1">
    <location>
        <begin position="165"/>
        <end position="188"/>
    </location>
</feature>
<protein>
    <submittedName>
        <fullName evidence="2">Uncharacterized protein</fullName>
    </submittedName>
</protein>
<feature type="region of interest" description="Disordered" evidence="1">
    <location>
        <begin position="284"/>
        <end position="399"/>
    </location>
</feature>
<feature type="compositionally biased region" description="Basic and acidic residues" evidence="1">
    <location>
        <begin position="207"/>
        <end position="221"/>
    </location>
</feature>
<feature type="region of interest" description="Disordered" evidence="1">
    <location>
        <begin position="165"/>
        <end position="269"/>
    </location>
</feature>
<feature type="compositionally biased region" description="Pro residues" evidence="1">
    <location>
        <begin position="363"/>
        <end position="377"/>
    </location>
</feature>
<proteinExistence type="predicted"/>
<dbReference type="Proteomes" id="UP000229098">
    <property type="component" value="Unassembled WGS sequence"/>
</dbReference>
<reference evidence="3" key="1">
    <citation type="submission" date="2017-09" db="EMBL/GenBank/DDBJ databases">
        <title>Depth-based differentiation of microbial function through sediment-hosted aquifers and enrichment of novel symbionts in the deep terrestrial subsurface.</title>
        <authorList>
            <person name="Probst A.J."/>
            <person name="Ladd B."/>
            <person name="Jarett J.K."/>
            <person name="Geller-Mcgrath D.E."/>
            <person name="Sieber C.M.K."/>
            <person name="Emerson J.B."/>
            <person name="Anantharaman K."/>
            <person name="Thomas B.C."/>
            <person name="Malmstrom R."/>
            <person name="Stieglmeier M."/>
            <person name="Klingl A."/>
            <person name="Woyke T."/>
            <person name="Ryan C.M."/>
            <person name="Banfield J.F."/>
        </authorList>
    </citation>
    <scope>NUCLEOTIDE SEQUENCE [LARGE SCALE GENOMIC DNA]</scope>
</reference>
<evidence type="ECO:0000256" key="1">
    <source>
        <dbReference type="SAM" id="MobiDB-lite"/>
    </source>
</evidence>
<organism evidence="2 3">
    <name type="scientific">Candidatus Ryanbacteria bacterium CG10_big_fil_rev_8_21_14_0_10_43_42</name>
    <dbReference type="NCBI Taxonomy" id="1974864"/>
    <lineage>
        <taxon>Bacteria</taxon>
        <taxon>Candidatus Ryaniibacteriota</taxon>
    </lineage>
</organism>
<accession>A0A2M8KWC3</accession>
<evidence type="ECO:0000313" key="2">
    <source>
        <dbReference type="EMBL" id="PJE64201.1"/>
    </source>
</evidence>
<comment type="caution">
    <text evidence="2">The sequence shown here is derived from an EMBL/GenBank/DDBJ whole genome shotgun (WGS) entry which is preliminary data.</text>
</comment>
<feature type="compositionally biased region" description="Basic and acidic residues" evidence="1">
    <location>
        <begin position="387"/>
        <end position="399"/>
    </location>
</feature>
<sequence length="399" mass="44068">MATLTPQEADQRIQRLPKALRHVLFAGATADAVFDIGTKYKLLIDKMGELASEIGDFMIGATKPNEFVGNLERRLQIDKSVAKQIADDVNKQIFAPVRKELRELHGVEESDKDTKTEEVPQNIAETTEQSTASSLFDDKLNFVEEEGKSLSFVKNSSIETLKRELDEAVEEPPHLKESHSYSRNDPYRESITNDASPPPKPFPKSIKPPEEKAPPPPEEKITPASPMFSRLPETTLQPKKNIPPAAPVPYTNEKPFSSSPFRKIPSPGPKAVIDIDTIANEKVSFTPIEKKNDPPPPLTSSSQEKEPVKEITPVSPPEIVSLEEKSPETIPKGGAIPTFRGFSAQKKQVEGVPRVPDYLRPAASPPPPKPPTPPKPNPVKQNLSPSKQDESDPYREPIS</sequence>
<evidence type="ECO:0000313" key="3">
    <source>
        <dbReference type="Proteomes" id="UP000229098"/>
    </source>
</evidence>
<dbReference type="EMBL" id="PFEF01000008">
    <property type="protein sequence ID" value="PJE64201.1"/>
    <property type="molecule type" value="Genomic_DNA"/>
</dbReference>
<gene>
    <name evidence="2" type="ORF">COU90_03830</name>
</gene>